<gene>
    <name evidence="1" type="ORF">LCGC14_1888260</name>
</gene>
<accession>A0A0F9IYG6</accession>
<reference evidence="1" key="1">
    <citation type="journal article" date="2015" name="Nature">
        <title>Complex archaea that bridge the gap between prokaryotes and eukaryotes.</title>
        <authorList>
            <person name="Spang A."/>
            <person name="Saw J.H."/>
            <person name="Jorgensen S.L."/>
            <person name="Zaremba-Niedzwiedzka K."/>
            <person name="Martijn J."/>
            <person name="Lind A.E."/>
            <person name="van Eijk R."/>
            <person name="Schleper C."/>
            <person name="Guy L."/>
            <person name="Ettema T.J."/>
        </authorList>
    </citation>
    <scope>NUCLEOTIDE SEQUENCE</scope>
</reference>
<evidence type="ECO:0000313" key="1">
    <source>
        <dbReference type="EMBL" id="KKL92082.1"/>
    </source>
</evidence>
<comment type="caution">
    <text evidence="1">The sequence shown here is derived from an EMBL/GenBank/DDBJ whole genome shotgun (WGS) entry which is preliminary data.</text>
</comment>
<dbReference type="EMBL" id="LAZR01019562">
    <property type="protein sequence ID" value="KKL92082.1"/>
    <property type="molecule type" value="Genomic_DNA"/>
</dbReference>
<proteinExistence type="predicted"/>
<protein>
    <submittedName>
        <fullName evidence="1">Uncharacterized protein</fullName>
    </submittedName>
</protein>
<dbReference type="AlphaFoldDB" id="A0A0F9IYG6"/>
<name>A0A0F9IYG6_9ZZZZ</name>
<organism evidence="1">
    <name type="scientific">marine sediment metagenome</name>
    <dbReference type="NCBI Taxonomy" id="412755"/>
    <lineage>
        <taxon>unclassified sequences</taxon>
        <taxon>metagenomes</taxon>
        <taxon>ecological metagenomes</taxon>
    </lineage>
</organism>
<sequence>MLYLVNWVDTEDGNKMLKKGAELVDAKSIYDAKSRFLRLHWHERRVPMMQAITLVKAKCLKDGRFAFPVSDKSFKDPGRAYEELLSAGVTL</sequence>